<accession>A0A2R6QPP2</accession>
<sequence length="223" mass="25246">MASTTLACPYSPLVSSRPGAKAIGPCSALFPQRRPHGLITVRAKATGENKDTVVEVGVKKQGNQPQPQQERGMEVQPRRLALEVSPFGLLDPLSPVRTMRQMWDMMDRLFEDALTFPGAEMRAPWDVKDDQNEIKMRFDVPGLSKEDVKVYVEEDELVIKGEHKEENDGDDWATRNYSSYYARIRLPDTCDKDKIKAELKNGVLFVFIPKAKVDRKVIDVNIQ</sequence>
<gene>
    <name evidence="5" type="ORF">CEY00_Acc01310</name>
</gene>
<keyword evidence="1 5" id="KW-0346">Stress response</keyword>
<keyword evidence="6" id="KW-1185">Reference proteome</keyword>
<dbReference type="PROSITE" id="PS01031">
    <property type="entry name" value="SHSP"/>
    <property type="match status" value="1"/>
</dbReference>
<dbReference type="Proteomes" id="UP000241394">
    <property type="component" value="Chromosome LG14"/>
</dbReference>
<reference evidence="6" key="2">
    <citation type="journal article" date="2018" name="BMC Genomics">
        <title>A manually annotated Actinidia chinensis var. chinensis (kiwifruit) genome highlights the challenges associated with draft genomes and gene prediction in plants.</title>
        <authorList>
            <person name="Pilkington S.M."/>
            <person name="Crowhurst R."/>
            <person name="Hilario E."/>
            <person name="Nardozza S."/>
            <person name="Fraser L."/>
            <person name="Peng Y."/>
            <person name="Gunaseelan K."/>
            <person name="Simpson R."/>
            <person name="Tahir J."/>
            <person name="Deroles S.C."/>
            <person name="Templeton K."/>
            <person name="Luo Z."/>
            <person name="Davy M."/>
            <person name="Cheng C."/>
            <person name="McNeilage M."/>
            <person name="Scaglione D."/>
            <person name="Liu Y."/>
            <person name="Zhang Q."/>
            <person name="Datson P."/>
            <person name="De Silva N."/>
            <person name="Gardiner S.E."/>
            <person name="Bassett H."/>
            <person name="Chagne D."/>
            <person name="McCallum J."/>
            <person name="Dzierzon H."/>
            <person name="Deng C."/>
            <person name="Wang Y.Y."/>
            <person name="Barron L."/>
            <person name="Manako K."/>
            <person name="Bowen J."/>
            <person name="Foster T.M."/>
            <person name="Erridge Z.A."/>
            <person name="Tiffin H."/>
            <person name="Waite C.N."/>
            <person name="Davies K.M."/>
            <person name="Grierson E.P."/>
            <person name="Laing W.A."/>
            <person name="Kirk R."/>
            <person name="Chen X."/>
            <person name="Wood M."/>
            <person name="Montefiori M."/>
            <person name="Brummell D.A."/>
            <person name="Schwinn K.E."/>
            <person name="Catanach A."/>
            <person name="Fullerton C."/>
            <person name="Li D."/>
            <person name="Meiyalaghan S."/>
            <person name="Nieuwenhuizen N."/>
            <person name="Read N."/>
            <person name="Prakash R."/>
            <person name="Hunter D."/>
            <person name="Zhang H."/>
            <person name="McKenzie M."/>
            <person name="Knabel M."/>
            <person name="Harris A."/>
            <person name="Allan A.C."/>
            <person name="Gleave A."/>
            <person name="Chen A."/>
            <person name="Janssen B.J."/>
            <person name="Plunkett B."/>
            <person name="Ampomah-Dwamena C."/>
            <person name="Voogd C."/>
            <person name="Leif D."/>
            <person name="Lafferty D."/>
            <person name="Souleyre E.J.F."/>
            <person name="Varkonyi-Gasic E."/>
            <person name="Gambi F."/>
            <person name="Hanley J."/>
            <person name="Yao J.L."/>
            <person name="Cheung J."/>
            <person name="David K.M."/>
            <person name="Warren B."/>
            <person name="Marsh K."/>
            <person name="Snowden K.C."/>
            <person name="Lin-Wang K."/>
            <person name="Brian L."/>
            <person name="Martinez-Sanchez M."/>
            <person name="Wang M."/>
            <person name="Ileperuma N."/>
            <person name="Macnee N."/>
            <person name="Campin R."/>
            <person name="McAtee P."/>
            <person name="Drummond R.S.M."/>
            <person name="Espley R.V."/>
            <person name="Ireland H.S."/>
            <person name="Wu R."/>
            <person name="Atkinson R.G."/>
            <person name="Karunairetnam S."/>
            <person name="Bulley S."/>
            <person name="Chunkath S."/>
            <person name="Hanley Z."/>
            <person name="Storey R."/>
            <person name="Thrimawithana A.H."/>
            <person name="Thomson S."/>
            <person name="David C."/>
            <person name="Testolin R."/>
            <person name="Huang H."/>
            <person name="Hellens R.P."/>
            <person name="Schaffer R.J."/>
        </authorList>
    </citation>
    <scope>NUCLEOTIDE SEQUENCE [LARGE SCALE GENOMIC DNA]</scope>
    <source>
        <strain evidence="6">cv. Red5</strain>
    </source>
</reference>
<feature type="domain" description="SHSP" evidence="4">
    <location>
        <begin position="116"/>
        <end position="223"/>
    </location>
</feature>
<evidence type="ECO:0000256" key="2">
    <source>
        <dbReference type="PROSITE-ProRule" id="PRU00285"/>
    </source>
</evidence>
<dbReference type="InParanoid" id="A0A2R6QPP2"/>
<dbReference type="SUPFAM" id="SSF49764">
    <property type="entry name" value="HSP20-like chaperones"/>
    <property type="match status" value="1"/>
</dbReference>
<dbReference type="OrthoDB" id="1431247at2759"/>
<dbReference type="AlphaFoldDB" id="A0A2R6QPP2"/>
<dbReference type="InterPro" id="IPR044587">
    <property type="entry name" value="HSP21-like"/>
</dbReference>
<evidence type="ECO:0000256" key="1">
    <source>
        <dbReference type="ARBA" id="ARBA00023016"/>
    </source>
</evidence>
<dbReference type="Gramene" id="PSS11898">
    <property type="protein sequence ID" value="PSS11898"/>
    <property type="gene ID" value="CEY00_Acc01310"/>
</dbReference>
<comment type="caution">
    <text evidence="5">The sequence shown here is derived from an EMBL/GenBank/DDBJ whole genome shotgun (WGS) entry which is preliminary data.</text>
</comment>
<name>A0A2R6QPP2_ACTCC</name>
<dbReference type="FunCoup" id="A0A2R6QPP2">
    <property type="interactions" value="68"/>
</dbReference>
<dbReference type="InterPro" id="IPR002068">
    <property type="entry name" value="A-crystallin/Hsp20_dom"/>
</dbReference>
<organism evidence="5 6">
    <name type="scientific">Actinidia chinensis var. chinensis</name>
    <name type="common">Chinese soft-hair kiwi</name>
    <dbReference type="NCBI Taxonomy" id="1590841"/>
    <lineage>
        <taxon>Eukaryota</taxon>
        <taxon>Viridiplantae</taxon>
        <taxon>Streptophyta</taxon>
        <taxon>Embryophyta</taxon>
        <taxon>Tracheophyta</taxon>
        <taxon>Spermatophyta</taxon>
        <taxon>Magnoliopsida</taxon>
        <taxon>eudicotyledons</taxon>
        <taxon>Gunneridae</taxon>
        <taxon>Pentapetalae</taxon>
        <taxon>asterids</taxon>
        <taxon>Ericales</taxon>
        <taxon>Actinidiaceae</taxon>
        <taxon>Actinidia</taxon>
    </lineage>
</organism>
<evidence type="ECO:0000313" key="5">
    <source>
        <dbReference type="EMBL" id="PSS11898.1"/>
    </source>
</evidence>
<dbReference type="OMA" id="FPENCEM"/>
<dbReference type="STRING" id="1590841.A0A2R6QPP2"/>
<evidence type="ECO:0000256" key="3">
    <source>
        <dbReference type="RuleBase" id="RU003616"/>
    </source>
</evidence>
<dbReference type="Gene3D" id="2.60.40.790">
    <property type="match status" value="1"/>
</dbReference>
<dbReference type="CDD" id="cd06464">
    <property type="entry name" value="ACD_sHsps-like"/>
    <property type="match status" value="1"/>
</dbReference>
<evidence type="ECO:0000313" key="6">
    <source>
        <dbReference type="Proteomes" id="UP000241394"/>
    </source>
</evidence>
<dbReference type="PANTHER" id="PTHR46733:SF4">
    <property type="entry name" value="HEAT SHOCK PROTEIN 21, CHLOROPLASTIC"/>
    <property type="match status" value="1"/>
</dbReference>
<dbReference type="PANTHER" id="PTHR46733">
    <property type="entry name" value="26.5 KDA HEAT SHOCK PROTEIN, MITOCHONDRIAL"/>
    <property type="match status" value="1"/>
</dbReference>
<evidence type="ECO:0000259" key="4">
    <source>
        <dbReference type="PROSITE" id="PS01031"/>
    </source>
</evidence>
<comment type="similarity">
    <text evidence="2 3">Belongs to the small heat shock protein (HSP20) family.</text>
</comment>
<reference evidence="5 6" key="1">
    <citation type="submission" date="2017-07" db="EMBL/GenBank/DDBJ databases">
        <title>An improved, manually edited Actinidia chinensis var. chinensis (kiwifruit) genome highlights the challenges associated with draft genomes and gene prediction in plants.</title>
        <authorList>
            <person name="Pilkington S."/>
            <person name="Crowhurst R."/>
            <person name="Hilario E."/>
            <person name="Nardozza S."/>
            <person name="Fraser L."/>
            <person name="Peng Y."/>
            <person name="Gunaseelan K."/>
            <person name="Simpson R."/>
            <person name="Tahir J."/>
            <person name="Deroles S."/>
            <person name="Templeton K."/>
            <person name="Luo Z."/>
            <person name="Davy M."/>
            <person name="Cheng C."/>
            <person name="Mcneilage M."/>
            <person name="Scaglione D."/>
            <person name="Liu Y."/>
            <person name="Zhang Q."/>
            <person name="Datson P."/>
            <person name="De Silva N."/>
            <person name="Gardiner S."/>
            <person name="Bassett H."/>
            <person name="Chagne D."/>
            <person name="Mccallum J."/>
            <person name="Dzierzon H."/>
            <person name="Deng C."/>
            <person name="Wang Y.-Y."/>
            <person name="Barron N."/>
            <person name="Manako K."/>
            <person name="Bowen J."/>
            <person name="Foster T."/>
            <person name="Erridge Z."/>
            <person name="Tiffin H."/>
            <person name="Waite C."/>
            <person name="Davies K."/>
            <person name="Grierson E."/>
            <person name="Laing W."/>
            <person name="Kirk R."/>
            <person name="Chen X."/>
            <person name="Wood M."/>
            <person name="Montefiori M."/>
            <person name="Brummell D."/>
            <person name="Schwinn K."/>
            <person name="Catanach A."/>
            <person name="Fullerton C."/>
            <person name="Li D."/>
            <person name="Meiyalaghan S."/>
            <person name="Nieuwenhuizen N."/>
            <person name="Read N."/>
            <person name="Prakash R."/>
            <person name="Hunter D."/>
            <person name="Zhang H."/>
            <person name="Mckenzie M."/>
            <person name="Knabel M."/>
            <person name="Harris A."/>
            <person name="Allan A."/>
            <person name="Chen A."/>
            <person name="Janssen B."/>
            <person name="Plunkett B."/>
            <person name="Dwamena C."/>
            <person name="Voogd C."/>
            <person name="Leif D."/>
            <person name="Lafferty D."/>
            <person name="Souleyre E."/>
            <person name="Varkonyi-Gasic E."/>
            <person name="Gambi F."/>
            <person name="Hanley J."/>
            <person name="Yao J.-L."/>
            <person name="Cheung J."/>
            <person name="David K."/>
            <person name="Warren B."/>
            <person name="Marsh K."/>
            <person name="Snowden K."/>
            <person name="Lin-Wang K."/>
            <person name="Brian L."/>
            <person name="Martinez-Sanchez M."/>
            <person name="Wang M."/>
            <person name="Ileperuma N."/>
            <person name="Macnee N."/>
            <person name="Campin R."/>
            <person name="Mcatee P."/>
            <person name="Drummond R."/>
            <person name="Espley R."/>
            <person name="Ireland H."/>
            <person name="Wu R."/>
            <person name="Atkinson R."/>
            <person name="Karunairetnam S."/>
            <person name="Bulley S."/>
            <person name="Chunkath S."/>
            <person name="Hanley Z."/>
            <person name="Storey R."/>
            <person name="Thrimawithana A."/>
            <person name="Thomson S."/>
            <person name="David C."/>
            <person name="Testolin R."/>
        </authorList>
    </citation>
    <scope>NUCLEOTIDE SEQUENCE [LARGE SCALE GENOMIC DNA]</scope>
    <source>
        <strain evidence="6">cv. Red5</strain>
        <tissue evidence="5">Young leaf</tissue>
    </source>
</reference>
<dbReference type="EMBL" id="NKQK01000014">
    <property type="protein sequence ID" value="PSS11898.1"/>
    <property type="molecule type" value="Genomic_DNA"/>
</dbReference>
<dbReference type="InterPro" id="IPR008978">
    <property type="entry name" value="HSP20-like_chaperone"/>
</dbReference>
<dbReference type="GO" id="GO:0009408">
    <property type="term" value="P:response to heat"/>
    <property type="evidence" value="ECO:0007669"/>
    <property type="project" value="InterPro"/>
</dbReference>
<dbReference type="Pfam" id="PF00011">
    <property type="entry name" value="HSP20"/>
    <property type="match status" value="1"/>
</dbReference>
<protein>
    <submittedName>
        <fullName evidence="5">Small heat shock protein</fullName>
    </submittedName>
</protein>
<proteinExistence type="inferred from homology"/>